<name>A0A9W8GAI5_9FUNG</name>
<dbReference type="Proteomes" id="UP001151518">
    <property type="component" value="Unassembled WGS sequence"/>
</dbReference>
<protein>
    <submittedName>
        <fullName evidence="2">Uncharacterized protein</fullName>
    </submittedName>
</protein>
<dbReference type="OrthoDB" id="5548992at2759"/>
<sequence length="100" mass="11485">MRLLLYSFGLLVTLPAVLAGSADNCNLQYWKPRLMGTYMVDSRHMPRNRSFGEKISFFDELPEPKRLLEPQSPVKEKIIDPSRITVMVDSSHIVIDVDCF</sequence>
<reference evidence="2" key="1">
    <citation type="submission" date="2022-07" db="EMBL/GenBank/DDBJ databases">
        <title>Phylogenomic reconstructions and comparative analyses of Kickxellomycotina fungi.</title>
        <authorList>
            <person name="Reynolds N.K."/>
            <person name="Stajich J.E."/>
            <person name="Barry K."/>
            <person name="Grigoriev I.V."/>
            <person name="Crous P."/>
            <person name="Smith M.E."/>
        </authorList>
    </citation>
    <scope>NUCLEOTIDE SEQUENCE</scope>
    <source>
        <strain evidence="2">NRRL 3115</strain>
    </source>
</reference>
<evidence type="ECO:0000256" key="1">
    <source>
        <dbReference type="SAM" id="SignalP"/>
    </source>
</evidence>
<gene>
    <name evidence="2" type="ORF">GGI25_001418</name>
</gene>
<keyword evidence="1" id="KW-0732">Signal</keyword>
<dbReference type="AlphaFoldDB" id="A0A9W8GAI5"/>
<proteinExistence type="predicted"/>
<evidence type="ECO:0000313" key="2">
    <source>
        <dbReference type="EMBL" id="KAJ2679495.1"/>
    </source>
</evidence>
<comment type="caution">
    <text evidence="2">The sequence shown here is derived from an EMBL/GenBank/DDBJ whole genome shotgun (WGS) entry which is preliminary data.</text>
</comment>
<dbReference type="EMBL" id="JANBTW010000011">
    <property type="protein sequence ID" value="KAJ2679495.1"/>
    <property type="molecule type" value="Genomic_DNA"/>
</dbReference>
<feature type="chain" id="PRO_5040915630" evidence="1">
    <location>
        <begin position="20"/>
        <end position="100"/>
    </location>
</feature>
<organism evidence="2 3">
    <name type="scientific">Coemansia spiralis</name>
    <dbReference type="NCBI Taxonomy" id="417178"/>
    <lineage>
        <taxon>Eukaryota</taxon>
        <taxon>Fungi</taxon>
        <taxon>Fungi incertae sedis</taxon>
        <taxon>Zoopagomycota</taxon>
        <taxon>Kickxellomycotina</taxon>
        <taxon>Kickxellomycetes</taxon>
        <taxon>Kickxellales</taxon>
        <taxon>Kickxellaceae</taxon>
        <taxon>Coemansia</taxon>
    </lineage>
</organism>
<accession>A0A9W8GAI5</accession>
<feature type="signal peptide" evidence="1">
    <location>
        <begin position="1"/>
        <end position="19"/>
    </location>
</feature>
<evidence type="ECO:0000313" key="3">
    <source>
        <dbReference type="Proteomes" id="UP001151518"/>
    </source>
</evidence>